<evidence type="ECO:0000256" key="4">
    <source>
        <dbReference type="ARBA" id="ARBA00023136"/>
    </source>
</evidence>
<dbReference type="GeneID" id="106816766"/>
<keyword evidence="4 5" id="KW-0472">Membrane</keyword>
<sequence length="317" mass="34833">MEVDKVTHTYRAKYVRNSRAIGVLWGVFTVCFAIVNLVAFVDAHWLGDTRDSPGVGHFGLYRRCALYPQATELSCAGELGVFNTILNIHFKVATVFVGVSALLVLLTICLMLLFFFLTASTVYMVCFWFQLLSAICMLIGCVVFPAGWDDDEVRAVCGAAGKYDRGELQVRAILAAVLVTRYVRLSSEPNTGGSIYKGAKPTRVAPSIKVRAILAAVLATRYVRLSSETNTGGSIYKDGAASVNGSMYRPSVYRGEVNQAYVSDAHSTISRKSMQLQPVSMPPHPDDPYSEAYSVRSLRTNRSRPGHYPSSVQDFQL</sequence>
<dbReference type="InterPro" id="IPR019372">
    <property type="entry name" value="LHFPL"/>
</dbReference>
<evidence type="ECO:0000313" key="6">
    <source>
        <dbReference type="Proteomes" id="UP000695022"/>
    </source>
</evidence>
<dbReference type="Pfam" id="PF10242">
    <property type="entry name" value="L_HMGIC_fpl"/>
    <property type="match status" value="1"/>
</dbReference>
<protein>
    <submittedName>
        <fullName evidence="7">Lipoma HMGIC fusion partner-like 3 protein</fullName>
    </submittedName>
</protein>
<gene>
    <name evidence="7" type="primary">LOC106816766</name>
</gene>
<keyword evidence="2 5" id="KW-0812">Transmembrane</keyword>
<comment type="subcellular location">
    <subcellularLocation>
        <location evidence="1">Membrane</location>
        <topology evidence="1">Multi-pass membrane protein</topology>
    </subcellularLocation>
</comment>
<feature type="transmembrane region" description="Helical" evidence="5">
    <location>
        <begin position="21"/>
        <end position="41"/>
    </location>
</feature>
<feature type="transmembrane region" description="Helical" evidence="5">
    <location>
        <begin position="122"/>
        <end position="148"/>
    </location>
</feature>
<evidence type="ECO:0000256" key="2">
    <source>
        <dbReference type="ARBA" id="ARBA00022692"/>
    </source>
</evidence>
<name>A0ABM1EXG0_PRICU</name>
<evidence type="ECO:0000313" key="7">
    <source>
        <dbReference type="RefSeq" id="XP_014676881.1"/>
    </source>
</evidence>
<organism evidence="6 7">
    <name type="scientific">Priapulus caudatus</name>
    <name type="common">Priapulid worm</name>
    <dbReference type="NCBI Taxonomy" id="37621"/>
    <lineage>
        <taxon>Eukaryota</taxon>
        <taxon>Metazoa</taxon>
        <taxon>Ecdysozoa</taxon>
        <taxon>Scalidophora</taxon>
        <taxon>Priapulida</taxon>
        <taxon>Priapulimorpha</taxon>
        <taxon>Priapulimorphida</taxon>
        <taxon>Priapulidae</taxon>
        <taxon>Priapulus</taxon>
    </lineage>
</organism>
<feature type="transmembrane region" description="Helical" evidence="5">
    <location>
        <begin position="92"/>
        <end position="115"/>
    </location>
</feature>
<keyword evidence="6" id="KW-1185">Reference proteome</keyword>
<evidence type="ECO:0000256" key="1">
    <source>
        <dbReference type="ARBA" id="ARBA00004141"/>
    </source>
</evidence>
<dbReference type="Proteomes" id="UP000695022">
    <property type="component" value="Unplaced"/>
</dbReference>
<accession>A0ABM1EXG0</accession>
<proteinExistence type="predicted"/>
<dbReference type="Gene3D" id="1.20.140.150">
    <property type="match status" value="1"/>
</dbReference>
<evidence type="ECO:0000256" key="3">
    <source>
        <dbReference type="ARBA" id="ARBA00022989"/>
    </source>
</evidence>
<reference evidence="7" key="1">
    <citation type="submission" date="2025-08" db="UniProtKB">
        <authorList>
            <consortium name="RefSeq"/>
        </authorList>
    </citation>
    <scope>IDENTIFICATION</scope>
</reference>
<dbReference type="RefSeq" id="XP_014676881.1">
    <property type="nucleotide sequence ID" value="XM_014821395.1"/>
</dbReference>
<dbReference type="PANTHER" id="PTHR12489">
    <property type="entry name" value="LIPOMA HMGIC FUSION PARTNER-LIKE PROTEIN"/>
    <property type="match status" value="1"/>
</dbReference>
<dbReference type="PANTHER" id="PTHR12489:SF1">
    <property type="entry name" value="LP10272P"/>
    <property type="match status" value="1"/>
</dbReference>
<keyword evidence="3 5" id="KW-1133">Transmembrane helix</keyword>
<evidence type="ECO:0000256" key="5">
    <source>
        <dbReference type="SAM" id="Phobius"/>
    </source>
</evidence>